<organism evidence="1">
    <name type="scientific">marine metagenome</name>
    <dbReference type="NCBI Taxonomy" id="408172"/>
    <lineage>
        <taxon>unclassified sequences</taxon>
        <taxon>metagenomes</taxon>
        <taxon>ecological metagenomes</taxon>
    </lineage>
</organism>
<reference evidence="1" key="1">
    <citation type="submission" date="2018-05" db="EMBL/GenBank/DDBJ databases">
        <authorList>
            <person name="Lanie J.A."/>
            <person name="Ng W.-L."/>
            <person name="Kazmierczak K.M."/>
            <person name="Andrzejewski T.M."/>
            <person name="Davidsen T.M."/>
            <person name="Wayne K.J."/>
            <person name="Tettelin H."/>
            <person name="Glass J.I."/>
            <person name="Rusch D."/>
            <person name="Podicherti R."/>
            <person name="Tsui H.-C.T."/>
            <person name="Winkler M.E."/>
        </authorList>
    </citation>
    <scope>NUCLEOTIDE SEQUENCE</scope>
</reference>
<proteinExistence type="predicted"/>
<accession>A0A382MLG8</accession>
<protein>
    <submittedName>
        <fullName evidence="1">Uncharacterized protein</fullName>
    </submittedName>
</protein>
<sequence length="31" mass="3438">MNKTSLHNHHVALGAKMVNFGGFEMPVYYSG</sequence>
<feature type="non-terminal residue" evidence="1">
    <location>
        <position position="31"/>
    </location>
</feature>
<evidence type="ECO:0000313" key="1">
    <source>
        <dbReference type="EMBL" id="SVC49460.1"/>
    </source>
</evidence>
<name>A0A382MLG8_9ZZZZ</name>
<dbReference type="EMBL" id="UINC01094318">
    <property type="protein sequence ID" value="SVC49460.1"/>
    <property type="molecule type" value="Genomic_DNA"/>
</dbReference>
<dbReference type="AlphaFoldDB" id="A0A382MLG8"/>
<gene>
    <name evidence="1" type="ORF">METZ01_LOCUS302314</name>
</gene>
<dbReference type="InterPro" id="IPR027266">
    <property type="entry name" value="TrmE/GcvT-like"/>
</dbReference>
<dbReference type="Gene3D" id="3.30.1360.120">
    <property type="entry name" value="Probable tRNA modification gtpase trme, domain 1"/>
    <property type="match status" value="1"/>
</dbReference>
<dbReference type="SUPFAM" id="SSF103025">
    <property type="entry name" value="Folate-binding domain"/>
    <property type="match status" value="1"/>
</dbReference>